<dbReference type="PROSITE" id="PS50060">
    <property type="entry name" value="MAM_2"/>
    <property type="match status" value="1"/>
</dbReference>
<reference evidence="4" key="1">
    <citation type="journal article" date="2010" name="Nature">
        <title>The sequence and de novo assembly of the giant panda genome.</title>
        <authorList>
            <person name="Li R."/>
            <person name="Fan W."/>
            <person name="Tian G."/>
            <person name="Zhu H."/>
            <person name="He L."/>
            <person name="Cai J."/>
            <person name="Huang Q."/>
            <person name="Cai Q."/>
            <person name="Li B."/>
            <person name="Bai Y."/>
            <person name="Zhang Z."/>
            <person name="Zhang Y."/>
            <person name="Wang W."/>
            <person name="Li J."/>
            <person name="Wei F."/>
            <person name="Li H."/>
            <person name="Jian M."/>
            <person name="Li J."/>
            <person name="Zhang Z."/>
            <person name="Nielsen R."/>
            <person name="Li D."/>
            <person name="Gu W."/>
            <person name="Yang Z."/>
            <person name="Xuan Z."/>
            <person name="Ryder O.A."/>
            <person name="Leung F.C."/>
            <person name="Zhou Y."/>
            <person name="Cao J."/>
            <person name="Sun X."/>
            <person name="Fu Y."/>
            <person name="Fang X."/>
            <person name="Guo X."/>
            <person name="Wang B."/>
            <person name="Hou R."/>
            <person name="Shen F."/>
            <person name="Mu B."/>
            <person name="Ni P."/>
            <person name="Lin R."/>
            <person name="Qian W."/>
            <person name="Wang G."/>
            <person name="Yu C."/>
            <person name="Nie W."/>
            <person name="Wang J."/>
            <person name="Wu Z."/>
            <person name="Liang H."/>
            <person name="Min J."/>
            <person name="Wu Q."/>
            <person name="Cheng S."/>
            <person name="Ruan J."/>
            <person name="Wang M."/>
            <person name="Shi Z."/>
            <person name="Wen M."/>
            <person name="Liu B."/>
            <person name="Ren X."/>
            <person name="Zheng H."/>
            <person name="Dong D."/>
            <person name="Cook K."/>
            <person name="Shan G."/>
            <person name="Zhang H."/>
            <person name="Kosiol C."/>
            <person name="Xie X."/>
            <person name="Lu Z."/>
            <person name="Zheng H."/>
            <person name="Li Y."/>
            <person name="Steiner C.C."/>
            <person name="Lam T.T."/>
            <person name="Lin S."/>
            <person name="Zhang Q."/>
            <person name="Li G."/>
            <person name="Tian J."/>
            <person name="Gong T."/>
            <person name="Liu H."/>
            <person name="Zhang D."/>
            <person name="Fang L."/>
            <person name="Ye C."/>
            <person name="Zhang J."/>
            <person name="Hu W."/>
            <person name="Xu A."/>
            <person name="Ren Y."/>
            <person name="Zhang G."/>
            <person name="Bruford M.W."/>
            <person name="Li Q."/>
            <person name="Ma L."/>
            <person name="Guo Y."/>
            <person name="An N."/>
            <person name="Hu Y."/>
            <person name="Zheng Y."/>
            <person name="Shi Y."/>
            <person name="Li Z."/>
            <person name="Liu Q."/>
            <person name="Chen Y."/>
            <person name="Zhao J."/>
            <person name="Qu N."/>
            <person name="Zhao S."/>
            <person name="Tian F."/>
            <person name="Wang X."/>
            <person name="Wang H."/>
            <person name="Xu L."/>
            <person name="Liu X."/>
            <person name="Vinar T."/>
            <person name="Wang Y."/>
            <person name="Lam T.W."/>
            <person name="Yiu S.M."/>
            <person name="Liu S."/>
            <person name="Zhang H."/>
            <person name="Li D."/>
            <person name="Huang Y."/>
            <person name="Wang X."/>
            <person name="Yang G."/>
            <person name="Jiang Z."/>
            <person name="Wang J."/>
            <person name="Qin N."/>
            <person name="Li L."/>
            <person name="Li J."/>
            <person name="Bolund L."/>
            <person name="Kristiansen K."/>
            <person name="Wong G.K."/>
            <person name="Olson M."/>
            <person name="Zhang X."/>
            <person name="Li S."/>
            <person name="Yang H."/>
            <person name="Wang J."/>
            <person name="Wang J."/>
        </authorList>
    </citation>
    <scope>NUCLEOTIDE SEQUENCE [LARGE SCALE GENOMIC DNA]</scope>
</reference>
<dbReference type="CDD" id="cd06263">
    <property type="entry name" value="MAM"/>
    <property type="match status" value="1"/>
</dbReference>
<dbReference type="FunFam" id="2.60.120.200:FF:000006">
    <property type="entry name" value="receptor-type tyrosine-protein phosphatase T isoform X1"/>
    <property type="match status" value="1"/>
</dbReference>
<organism evidence="4">
    <name type="scientific">Ailuropoda melanoleuca</name>
    <name type="common">Giant panda</name>
    <dbReference type="NCBI Taxonomy" id="9646"/>
    <lineage>
        <taxon>Eukaryota</taxon>
        <taxon>Metazoa</taxon>
        <taxon>Chordata</taxon>
        <taxon>Craniata</taxon>
        <taxon>Vertebrata</taxon>
        <taxon>Euteleostomi</taxon>
        <taxon>Mammalia</taxon>
        <taxon>Eutheria</taxon>
        <taxon>Laurasiatheria</taxon>
        <taxon>Carnivora</taxon>
        <taxon>Caniformia</taxon>
        <taxon>Ursidae</taxon>
        <taxon>Ailuropoda</taxon>
    </lineage>
</organism>
<dbReference type="EMBL" id="GL192968">
    <property type="protein sequence ID" value="EFB18994.1"/>
    <property type="molecule type" value="Genomic_DNA"/>
</dbReference>
<dbReference type="PRINTS" id="PR00020">
    <property type="entry name" value="MAMDOMAIN"/>
</dbReference>
<feature type="domain" description="MAM" evidence="3">
    <location>
        <begin position="17"/>
        <end position="151"/>
    </location>
</feature>
<protein>
    <recommendedName>
        <fullName evidence="3">MAM domain-containing protein</fullName>
    </recommendedName>
</protein>
<dbReference type="Pfam" id="PF00629">
    <property type="entry name" value="MAM"/>
    <property type="match status" value="1"/>
</dbReference>
<dbReference type="PANTHER" id="PTHR24051">
    <property type="entry name" value="SUSHI DOMAIN-CONTAINING PROTEIN 1"/>
    <property type="match status" value="1"/>
</dbReference>
<evidence type="ECO:0000256" key="1">
    <source>
        <dbReference type="ARBA" id="ARBA00022737"/>
    </source>
</evidence>
<evidence type="ECO:0000256" key="2">
    <source>
        <dbReference type="ARBA" id="ARBA00023157"/>
    </source>
</evidence>
<evidence type="ECO:0000313" key="4">
    <source>
        <dbReference type="EMBL" id="EFB18994.1"/>
    </source>
</evidence>
<name>D2HKQ6_AILME</name>
<dbReference type="SMART" id="SM00137">
    <property type="entry name" value="MAM"/>
    <property type="match status" value="1"/>
</dbReference>
<dbReference type="SUPFAM" id="SSF49899">
    <property type="entry name" value="Concanavalin A-like lectins/glucanases"/>
    <property type="match status" value="1"/>
</dbReference>
<dbReference type="PANTHER" id="PTHR24051:SF8">
    <property type="entry name" value="PROTEIN-TYROSINE-PHOSPHATASE"/>
    <property type="match status" value="1"/>
</dbReference>
<dbReference type="InterPro" id="IPR051622">
    <property type="entry name" value="R-tyr_protein_phosphatases"/>
</dbReference>
<accession>D2HKQ6</accession>
<dbReference type="GO" id="GO:0016020">
    <property type="term" value="C:membrane"/>
    <property type="evidence" value="ECO:0007669"/>
    <property type="project" value="InterPro"/>
</dbReference>
<proteinExistence type="predicted"/>
<dbReference type="PROSITE" id="PS00740">
    <property type="entry name" value="MAM_1"/>
    <property type="match status" value="1"/>
</dbReference>
<gene>
    <name evidence="4" type="ORF">PANDA_011985</name>
</gene>
<evidence type="ECO:0000259" key="3">
    <source>
        <dbReference type="PROSITE" id="PS50060"/>
    </source>
</evidence>
<keyword evidence="1" id="KW-0677">Repeat</keyword>
<dbReference type="AlphaFoldDB" id="D2HKQ6"/>
<sequence length="236" mass="26724">MCIEEYVYKTLFTRPSSGCTFDDGPGACDYHQDLYDDFEWVLVSSQEPHYLPPEMPQGSYMIVDSSDHDPGEKARLQLPTMKENDTHCIDFSYLLYSQKGLNPGTLNILVRVNKGPLANPIWNVTGFTGRDWLRAELAVSTFWPNEYQVRFFVQGYVSIEILMDFRPVLVGSVIPELKDVVLQPRKAICFSRAHGSGRAACGVCFIQGDWGRQMVQRVEEERQFFAGSLPAFTAAC</sequence>
<dbReference type="Gene3D" id="2.60.120.200">
    <property type="match status" value="1"/>
</dbReference>
<keyword evidence="2" id="KW-1015">Disulfide bond</keyword>
<dbReference type="InterPro" id="IPR013320">
    <property type="entry name" value="ConA-like_dom_sf"/>
</dbReference>
<dbReference type="InParanoid" id="D2HKQ6"/>
<dbReference type="InterPro" id="IPR000998">
    <property type="entry name" value="MAM_dom"/>
</dbReference>